<name>A0A345IG51_9DEIO</name>
<dbReference type="KEGG" id="dwu:DVJ83_05300"/>
<proteinExistence type="predicted"/>
<protein>
    <submittedName>
        <fullName evidence="1">PhzF family phenazine biosynthesis protein</fullName>
    </submittedName>
</protein>
<gene>
    <name evidence="1" type="ORF">DVJ83_05300</name>
</gene>
<reference evidence="1 2" key="1">
    <citation type="submission" date="2018-07" db="EMBL/GenBank/DDBJ databases">
        <title>Complete Genome and Methylome Analysis of Deinococcus wulumuqiensis NEB 479.</title>
        <authorList>
            <person name="Fomenkov A."/>
            <person name="Luyten Y."/>
            <person name="Vincze T."/>
            <person name="Anton B.P."/>
            <person name="Clark T."/>
            <person name="Roberts R.J."/>
            <person name="Morgan R.D."/>
        </authorList>
    </citation>
    <scope>NUCLEOTIDE SEQUENCE [LARGE SCALE GENOMIC DNA]</scope>
    <source>
        <strain evidence="1 2">NEB 479</strain>
    </source>
</reference>
<evidence type="ECO:0000313" key="1">
    <source>
        <dbReference type="EMBL" id="AXG98673.1"/>
    </source>
</evidence>
<dbReference type="Pfam" id="PF02567">
    <property type="entry name" value="PhzC-PhzF"/>
    <property type="match status" value="1"/>
</dbReference>
<dbReference type="Gene3D" id="3.10.310.10">
    <property type="entry name" value="Diaminopimelate Epimerase, Chain A, domain 1"/>
    <property type="match status" value="2"/>
</dbReference>
<accession>A0A345IG51</accession>
<dbReference type="EMBL" id="CP031158">
    <property type="protein sequence ID" value="AXG98673.1"/>
    <property type="molecule type" value="Genomic_DNA"/>
</dbReference>
<dbReference type="Proteomes" id="UP000253744">
    <property type="component" value="Chromosome"/>
</dbReference>
<dbReference type="GO" id="GO:0003824">
    <property type="term" value="F:catalytic activity"/>
    <property type="evidence" value="ECO:0007669"/>
    <property type="project" value="InterPro"/>
</dbReference>
<dbReference type="STRING" id="1288484.GCA_000348665_01023"/>
<dbReference type="SUPFAM" id="SSF54506">
    <property type="entry name" value="Diaminopimelate epimerase-like"/>
    <property type="match status" value="1"/>
</dbReference>
<evidence type="ECO:0000313" key="2">
    <source>
        <dbReference type="Proteomes" id="UP000253744"/>
    </source>
</evidence>
<dbReference type="InterPro" id="IPR003719">
    <property type="entry name" value="Phenazine_PhzF-like"/>
</dbReference>
<dbReference type="AlphaFoldDB" id="A0A345IG51"/>
<organism evidence="1 2">
    <name type="scientific">Deinococcus wulumuqiensis</name>
    <dbReference type="NCBI Taxonomy" id="980427"/>
    <lineage>
        <taxon>Bacteria</taxon>
        <taxon>Thermotogati</taxon>
        <taxon>Deinococcota</taxon>
        <taxon>Deinococci</taxon>
        <taxon>Deinococcales</taxon>
        <taxon>Deinococcaceae</taxon>
        <taxon>Deinococcus</taxon>
    </lineage>
</organism>
<dbReference type="RefSeq" id="WP_114671649.1">
    <property type="nucleotide sequence ID" value="NZ_CP031158.1"/>
</dbReference>
<dbReference type="PIRSF" id="PIRSF016184">
    <property type="entry name" value="PhzC_PhzF"/>
    <property type="match status" value="1"/>
</dbReference>
<sequence length="288" mass="29853">MNAEEAAAPLPVRFRVFAPRGLNGGRQDGGKQVSVFGDAAGDLQARAAGAGTPLSVFVEAAGLEGVRLRTFTPQREKGESDSASVAALSWLQSQGLLADFAEVQTGESRTSAQLCGGEWLLSQGAPRVSPCSLGLPELSRRLGVHVVSAHLSSAGRPNLVLEVPDLAALDGYVPDAEAIVAVGEMARSTGLVLYTLAAPDEGPQRRADVSFRAFGPQRGFLEDAASSNMGACLVAVLGERGRWPEGSNVLRAAQRRPGQPALLTAQFSAPGEAVWVGGRAEALSTVGE</sequence>